<dbReference type="PROSITE" id="PS01261">
    <property type="entry name" value="UPF0020"/>
    <property type="match status" value="1"/>
</dbReference>
<dbReference type="OrthoDB" id="9809404at2"/>
<keyword evidence="1 6" id="KW-0489">Methyltransferase</keyword>
<name>A0A1H0A9L2_9FIRM</name>
<evidence type="ECO:0000256" key="1">
    <source>
        <dbReference type="ARBA" id="ARBA00022603"/>
    </source>
</evidence>
<evidence type="ECO:0000313" key="6">
    <source>
        <dbReference type="EMBL" id="SDN29924.1"/>
    </source>
</evidence>
<evidence type="ECO:0000259" key="5">
    <source>
        <dbReference type="Pfam" id="PF22020"/>
    </source>
</evidence>
<proteinExistence type="predicted"/>
<dbReference type="PANTHER" id="PTHR47313:SF1">
    <property type="entry name" value="RIBOSOMAL RNA LARGE SUBUNIT METHYLTRANSFERASE K_L"/>
    <property type="match status" value="1"/>
</dbReference>
<dbReference type="PANTHER" id="PTHR47313">
    <property type="entry name" value="RIBOSOMAL RNA LARGE SUBUNIT METHYLTRANSFERASE K/L"/>
    <property type="match status" value="1"/>
</dbReference>
<accession>A0A1H0A9L2</accession>
<dbReference type="InterPro" id="IPR053943">
    <property type="entry name" value="RlmKL-like_Mtase_CS"/>
</dbReference>
<evidence type="ECO:0000259" key="4">
    <source>
        <dbReference type="Pfam" id="PF02926"/>
    </source>
</evidence>
<feature type="domain" description="THUMP" evidence="4">
    <location>
        <begin position="69"/>
        <end position="154"/>
    </location>
</feature>
<protein>
    <submittedName>
        <fullName evidence="6">Putative N6-adenine-specific DNA methylase</fullName>
    </submittedName>
</protein>
<dbReference type="Proteomes" id="UP000199182">
    <property type="component" value="Unassembled WGS sequence"/>
</dbReference>
<dbReference type="Gene3D" id="3.30.2130.30">
    <property type="match status" value="1"/>
</dbReference>
<sequence>MKPFTISCPCIFGLEGILADEIKRFGGQNVAAQNGRVLFEGSEEDVARANLYLRTAERVLIVLGTFQASSFEELFQGVLQLPLEEFIGKKDAFPVKGWSLNSQLHSVPDCQAIIKKAAVRRLEGVYHQSWFEETGPIHQIQFSILKDEVTVMLDTSGAGLHKRGYRKDATEAPIKETLAAGIANLARVKGSSTVYDPFCGSGTFLIESALYALNIAPGISRHFTAEGWDCFSAAVWKRERERAMESIDRHASFAAYGSDILPDAVALTTGNAKKAGVISRIKATVADIKDFTIPTESAIVLCNPPYGERLLDIKQAEELYKVMGRMFEKRPRTSYYIISPHEEFERLFGRPADKRRKLYNGMIKCQLYMYFK</sequence>
<keyword evidence="2" id="KW-0808">Transferase</keyword>
<evidence type="ECO:0000259" key="3">
    <source>
        <dbReference type="Pfam" id="PF01170"/>
    </source>
</evidence>
<dbReference type="Pfam" id="PF02926">
    <property type="entry name" value="THUMP"/>
    <property type="match status" value="1"/>
</dbReference>
<dbReference type="InterPro" id="IPR029063">
    <property type="entry name" value="SAM-dependent_MTases_sf"/>
</dbReference>
<organism evidence="6 7">
    <name type="scientific">Acetanaerobacterium elongatum</name>
    <dbReference type="NCBI Taxonomy" id="258515"/>
    <lineage>
        <taxon>Bacteria</taxon>
        <taxon>Bacillati</taxon>
        <taxon>Bacillota</taxon>
        <taxon>Clostridia</taxon>
        <taxon>Eubacteriales</taxon>
        <taxon>Oscillospiraceae</taxon>
        <taxon>Acetanaerobacterium</taxon>
    </lineage>
</organism>
<dbReference type="EMBL" id="FNID01000015">
    <property type="protein sequence ID" value="SDN29924.1"/>
    <property type="molecule type" value="Genomic_DNA"/>
</dbReference>
<dbReference type="CDD" id="cd11715">
    <property type="entry name" value="THUMP_AdoMetMT"/>
    <property type="match status" value="1"/>
</dbReference>
<dbReference type="InterPro" id="IPR004114">
    <property type="entry name" value="THUMP_dom"/>
</dbReference>
<dbReference type="Pfam" id="PF22020">
    <property type="entry name" value="RlmL_1st"/>
    <property type="match status" value="1"/>
</dbReference>
<feature type="domain" description="RlmL ferredoxin-like" evidence="5">
    <location>
        <begin position="6"/>
        <end position="60"/>
    </location>
</feature>
<dbReference type="Pfam" id="PF01170">
    <property type="entry name" value="UPF0020"/>
    <property type="match status" value="1"/>
</dbReference>
<dbReference type="RefSeq" id="WP_092640008.1">
    <property type="nucleotide sequence ID" value="NZ_FNID01000015.1"/>
</dbReference>
<dbReference type="InterPro" id="IPR054170">
    <property type="entry name" value="RlmL_1st"/>
</dbReference>
<dbReference type="Gene3D" id="3.40.50.150">
    <property type="entry name" value="Vaccinia Virus protein VP39"/>
    <property type="match status" value="1"/>
</dbReference>
<keyword evidence="7" id="KW-1185">Reference proteome</keyword>
<dbReference type="GO" id="GO:0003723">
    <property type="term" value="F:RNA binding"/>
    <property type="evidence" value="ECO:0007669"/>
    <property type="project" value="InterPro"/>
</dbReference>
<reference evidence="6 7" key="1">
    <citation type="submission" date="2016-10" db="EMBL/GenBank/DDBJ databases">
        <authorList>
            <person name="de Groot N.N."/>
        </authorList>
    </citation>
    <scope>NUCLEOTIDE SEQUENCE [LARGE SCALE GENOMIC DNA]</scope>
    <source>
        <strain evidence="6 7">CGMCC 1.5012</strain>
    </source>
</reference>
<dbReference type="PROSITE" id="PS00092">
    <property type="entry name" value="N6_MTASE"/>
    <property type="match status" value="1"/>
</dbReference>
<evidence type="ECO:0000313" key="7">
    <source>
        <dbReference type="Proteomes" id="UP000199182"/>
    </source>
</evidence>
<dbReference type="PRINTS" id="PR00507">
    <property type="entry name" value="N12N6MTFRASE"/>
</dbReference>
<dbReference type="STRING" id="258515.SAMN05192585_11563"/>
<dbReference type="SUPFAM" id="SSF53335">
    <property type="entry name" value="S-adenosyl-L-methionine-dependent methyltransferases"/>
    <property type="match status" value="1"/>
</dbReference>
<feature type="domain" description="Ribosomal RNA large subunit methyltransferase K/L-like methyltransferase" evidence="3">
    <location>
        <begin position="163"/>
        <end position="367"/>
    </location>
</feature>
<gene>
    <name evidence="6" type="ORF">SAMN05192585_11563</name>
</gene>
<dbReference type="InterPro" id="IPR000241">
    <property type="entry name" value="RlmKL-like_Mtase"/>
</dbReference>
<dbReference type="InterPro" id="IPR002052">
    <property type="entry name" value="DNA_methylase_N6_adenine_CS"/>
</dbReference>
<dbReference type="GO" id="GO:0008990">
    <property type="term" value="F:rRNA (guanine-N2-)-methyltransferase activity"/>
    <property type="evidence" value="ECO:0007669"/>
    <property type="project" value="TreeGrafter"/>
</dbReference>
<dbReference type="AlphaFoldDB" id="A0A1H0A9L2"/>
<evidence type="ECO:0000256" key="2">
    <source>
        <dbReference type="ARBA" id="ARBA00022679"/>
    </source>
</evidence>
<dbReference type="GO" id="GO:0070043">
    <property type="term" value="F:rRNA (guanine-N7-)-methyltransferase activity"/>
    <property type="evidence" value="ECO:0007669"/>
    <property type="project" value="TreeGrafter"/>
</dbReference>